<name>A0A7T0FYY4_9BACT</name>
<dbReference type="EMBL" id="CP048685">
    <property type="protein sequence ID" value="QPJ60555.1"/>
    <property type="molecule type" value="Genomic_DNA"/>
</dbReference>
<sequence length="99" mass="11087">MKFELDDKVVQFLAQKGSTNVTLDVEDLDTTCCLGRVPEMKITLVPPSEAHQSKYRHFNHAGINLYLSKLIRSQETLTLHLSGFGPFKKLEASGINLVL</sequence>
<reference evidence="1 2" key="1">
    <citation type="submission" date="2020-02" db="EMBL/GenBank/DDBJ databases">
        <title>Genomic and physiological characterization of two novel Nitrospinaceae genera.</title>
        <authorList>
            <person name="Mueller A.J."/>
            <person name="Jung M.-Y."/>
            <person name="Strachan C.R."/>
            <person name="Herbold C.W."/>
            <person name="Kirkegaard R.H."/>
            <person name="Daims H."/>
        </authorList>
    </citation>
    <scope>NUCLEOTIDE SEQUENCE [LARGE SCALE GENOMIC DNA]</scope>
    <source>
        <strain evidence="1">EB</strain>
    </source>
</reference>
<dbReference type="KEGG" id="nli:G3M70_01090"/>
<dbReference type="AlphaFoldDB" id="A0A7T0FYY4"/>
<protein>
    <submittedName>
        <fullName evidence="1">Uncharacterized protein</fullName>
    </submittedName>
</protein>
<evidence type="ECO:0000313" key="2">
    <source>
        <dbReference type="Proteomes" id="UP000594688"/>
    </source>
</evidence>
<accession>A0A7T0FYY4</accession>
<gene>
    <name evidence="1" type="ORF">G3M70_01090</name>
</gene>
<evidence type="ECO:0000313" key="1">
    <source>
        <dbReference type="EMBL" id="QPJ60555.1"/>
    </source>
</evidence>
<dbReference type="Proteomes" id="UP000594688">
    <property type="component" value="Chromosome"/>
</dbReference>
<organism evidence="1 2">
    <name type="scientific">Candidatus Nitronauta litoralis</name>
    <dbReference type="NCBI Taxonomy" id="2705533"/>
    <lineage>
        <taxon>Bacteria</taxon>
        <taxon>Pseudomonadati</taxon>
        <taxon>Nitrospinota/Tectimicrobiota group</taxon>
        <taxon>Nitrospinota</taxon>
        <taxon>Nitrospinia</taxon>
        <taxon>Nitrospinales</taxon>
        <taxon>Nitrospinaceae</taxon>
        <taxon>Candidatus Nitronauta</taxon>
    </lineage>
</organism>
<proteinExistence type="predicted"/>